<gene>
    <name evidence="1" type="ORF">RU87_GL001804</name>
</gene>
<accession>A0A2A5RYJ3</accession>
<dbReference type="AlphaFoldDB" id="A0A2A5RYJ3"/>
<dbReference type="EMBL" id="JXJX01000009">
    <property type="protein sequence ID" value="PCS06283.1"/>
    <property type="molecule type" value="Genomic_DNA"/>
</dbReference>
<dbReference type="Proteomes" id="UP000242246">
    <property type="component" value="Unassembled WGS sequence"/>
</dbReference>
<reference evidence="1 2" key="1">
    <citation type="submission" date="2014-12" db="EMBL/GenBank/DDBJ databases">
        <title>Draft genome sequences of 10 type strains of Lactococcus.</title>
        <authorList>
            <person name="Sun Z."/>
            <person name="Zhong Z."/>
            <person name="Liu W."/>
            <person name="Zhang W."/>
            <person name="Zhang H."/>
        </authorList>
    </citation>
    <scope>NUCLEOTIDE SEQUENCE [LARGE SCALE GENOMIC DNA]</scope>
    <source>
        <strain evidence="1 2">DSM 20686</strain>
    </source>
</reference>
<keyword evidence="2" id="KW-1185">Reference proteome</keyword>
<evidence type="ECO:0000313" key="2">
    <source>
        <dbReference type="Proteomes" id="UP000242246"/>
    </source>
</evidence>
<comment type="caution">
    <text evidence="1">The sequence shown here is derived from an EMBL/GenBank/DDBJ whole genome shotgun (WGS) entry which is preliminary data.</text>
</comment>
<organism evidence="1 2">
    <name type="scientific">Pseudolactococcus plantarum</name>
    <dbReference type="NCBI Taxonomy" id="1365"/>
    <lineage>
        <taxon>Bacteria</taxon>
        <taxon>Bacillati</taxon>
        <taxon>Bacillota</taxon>
        <taxon>Bacilli</taxon>
        <taxon>Lactobacillales</taxon>
        <taxon>Streptococcaceae</taxon>
        <taxon>Pseudolactococcus</taxon>
    </lineage>
</organism>
<proteinExistence type="predicted"/>
<sequence length="61" mass="7134">MKSIVIKKFKTAHTLADTLNRQNLILSEPVEKNQVWSPQITYILTQQGWCYLSTIMDCYTK</sequence>
<evidence type="ECO:0000313" key="1">
    <source>
        <dbReference type="EMBL" id="PCS06283.1"/>
    </source>
</evidence>
<protein>
    <submittedName>
        <fullName evidence="1">Uncharacterized protein</fullName>
    </submittedName>
</protein>
<name>A0A2A5RYJ3_9LACT</name>